<proteinExistence type="predicted"/>
<accession>A0A6A5SIS9</accession>
<dbReference type="AlphaFoldDB" id="A0A6A5SIS9"/>
<protein>
    <submittedName>
        <fullName evidence="1">Uncharacterized protein</fullName>
    </submittedName>
</protein>
<dbReference type="OrthoDB" id="10464018at2759"/>
<keyword evidence="2" id="KW-1185">Reference proteome</keyword>
<dbReference type="Proteomes" id="UP000800038">
    <property type="component" value="Unassembled WGS sequence"/>
</dbReference>
<reference evidence="1" key="1">
    <citation type="journal article" date="2020" name="Stud. Mycol.">
        <title>101 Dothideomycetes genomes: a test case for predicting lifestyles and emergence of pathogens.</title>
        <authorList>
            <person name="Haridas S."/>
            <person name="Albert R."/>
            <person name="Binder M."/>
            <person name="Bloem J."/>
            <person name="Labutti K."/>
            <person name="Salamov A."/>
            <person name="Andreopoulos B."/>
            <person name="Baker S."/>
            <person name="Barry K."/>
            <person name="Bills G."/>
            <person name="Bluhm B."/>
            <person name="Cannon C."/>
            <person name="Castanera R."/>
            <person name="Culley D."/>
            <person name="Daum C."/>
            <person name="Ezra D."/>
            <person name="Gonzalez J."/>
            <person name="Henrissat B."/>
            <person name="Kuo A."/>
            <person name="Liang C."/>
            <person name="Lipzen A."/>
            <person name="Lutzoni F."/>
            <person name="Magnuson J."/>
            <person name="Mondo S."/>
            <person name="Nolan M."/>
            <person name="Ohm R."/>
            <person name="Pangilinan J."/>
            <person name="Park H.-J."/>
            <person name="Ramirez L."/>
            <person name="Alfaro M."/>
            <person name="Sun H."/>
            <person name="Tritt A."/>
            <person name="Yoshinaga Y."/>
            <person name="Zwiers L.-H."/>
            <person name="Turgeon B."/>
            <person name="Goodwin S."/>
            <person name="Spatafora J."/>
            <person name="Crous P."/>
            <person name="Grigoriev I."/>
        </authorList>
    </citation>
    <scope>NUCLEOTIDE SEQUENCE</scope>
    <source>
        <strain evidence="1">CBS 161.51</strain>
    </source>
</reference>
<dbReference type="EMBL" id="ML976075">
    <property type="protein sequence ID" value="KAF1939762.1"/>
    <property type="molecule type" value="Genomic_DNA"/>
</dbReference>
<evidence type="ECO:0000313" key="1">
    <source>
        <dbReference type="EMBL" id="KAF1939762.1"/>
    </source>
</evidence>
<sequence length="120" mass="13746">MCGWSERAGVGGDIAFLMTSERDKLKFNQEAPVFAGVFEIKVTEEDNSRTFIISTALLEKHTPKLSNRILERRKQDCKVIKFNNFSFTTFDVFVHWLGDSKAVIRVIRIYMFSATHGIPV</sequence>
<organism evidence="1 2">
    <name type="scientific">Clathrospora elynae</name>
    <dbReference type="NCBI Taxonomy" id="706981"/>
    <lineage>
        <taxon>Eukaryota</taxon>
        <taxon>Fungi</taxon>
        <taxon>Dikarya</taxon>
        <taxon>Ascomycota</taxon>
        <taxon>Pezizomycotina</taxon>
        <taxon>Dothideomycetes</taxon>
        <taxon>Pleosporomycetidae</taxon>
        <taxon>Pleosporales</taxon>
        <taxon>Diademaceae</taxon>
        <taxon>Clathrospora</taxon>
    </lineage>
</organism>
<evidence type="ECO:0000313" key="2">
    <source>
        <dbReference type="Proteomes" id="UP000800038"/>
    </source>
</evidence>
<name>A0A6A5SIS9_9PLEO</name>
<gene>
    <name evidence="1" type="ORF">EJ02DRAFT_424567</name>
</gene>